<reference evidence="3" key="2">
    <citation type="journal article" date="2017" name="Nat. Plants">
        <title>The Aegilops tauschii genome reveals multiple impacts of transposons.</title>
        <authorList>
            <person name="Zhao G."/>
            <person name="Zou C."/>
            <person name="Li K."/>
            <person name="Wang K."/>
            <person name="Li T."/>
            <person name="Gao L."/>
            <person name="Zhang X."/>
            <person name="Wang H."/>
            <person name="Yang Z."/>
            <person name="Liu X."/>
            <person name="Jiang W."/>
            <person name="Mao L."/>
            <person name="Kong X."/>
            <person name="Jiao Y."/>
            <person name="Jia J."/>
        </authorList>
    </citation>
    <scope>NUCLEOTIDE SEQUENCE [LARGE SCALE GENOMIC DNA]</scope>
    <source>
        <strain evidence="3">cv. AL8/78</strain>
    </source>
</reference>
<evidence type="ECO:0000313" key="2">
    <source>
        <dbReference type="EnsemblPlants" id="AET7Gv20375900.11"/>
    </source>
</evidence>
<accession>A0A453QYI9</accession>
<feature type="transmembrane region" description="Helical" evidence="1">
    <location>
        <begin position="33"/>
        <end position="54"/>
    </location>
</feature>
<organism evidence="2 3">
    <name type="scientific">Aegilops tauschii subsp. strangulata</name>
    <name type="common">Goatgrass</name>
    <dbReference type="NCBI Taxonomy" id="200361"/>
    <lineage>
        <taxon>Eukaryota</taxon>
        <taxon>Viridiplantae</taxon>
        <taxon>Streptophyta</taxon>
        <taxon>Embryophyta</taxon>
        <taxon>Tracheophyta</taxon>
        <taxon>Spermatophyta</taxon>
        <taxon>Magnoliopsida</taxon>
        <taxon>Liliopsida</taxon>
        <taxon>Poales</taxon>
        <taxon>Poaceae</taxon>
        <taxon>BOP clade</taxon>
        <taxon>Pooideae</taxon>
        <taxon>Triticodae</taxon>
        <taxon>Triticeae</taxon>
        <taxon>Triticinae</taxon>
        <taxon>Aegilops</taxon>
    </lineage>
</organism>
<proteinExistence type="predicted"/>
<evidence type="ECO:0000256" key="1">
    <source>
        <dbReference type="SAM" id="Phobius"/>
    </source>
</evidence>
<dbReference type="AlphaFoldDB" id="A0A453QYI9"/>
<protein>
    <submittedName>
        <fullName evidence="2">Uncharacterized protein</fullName>
    </submittedName>
</protein>
<reference evidence="3" key="1">
    <citation type="journal article" date="2014" name="Science">
        <title>Ancient hybridizations among the ancestral genomes of bread wheat.</title>
        <authorList>
            <consortium name="International Wheat Genome Sequencing Consortium,"/>
            <person name="Marcussen T."/>
            <person name="Sandve S.R."/>
            <person name="Heier L."/>
            <person name="Spannagl M."/>
            <person name="Pfeifer M."/>
            <person name="Jakobsen K.S."/>
            <person name="Wulff B.B."/>
            <person name="Steuernagel B."/>
            <person name="Mayer K.F."/>
            <person name="Olsen O.A."/>
        </authorList>
    </citation>
    <scope>NUCLEOTIDE SEQUENCE [LARGE SCALE GENOMIC DNA]</scope>
    <source>
        <strain evidence="3">cv. AL8/78</strain>
    </source>
</reference>
<keyword evidence="3" id="KW-1185">Reference proteome</keyword>
<reference evidence="2" key="3">
    <citation type="journal article" date="2017" name="Nature">
        <title>Genome sequence of the progenitor of the wheat D genome Aegilops tauschii.</title>
        <authorList>
            <person name="Luo M.C."/>
            <person name="Gu Y.Q."/>
            <person name="Puiu D."/>
            <person name="Wang H."/>
            <person name="Twardziok S.O."/>
            <person name="Deal K.R."/>
            <person name="Huo N."/>
            <person name="Zhu T."/>
            <person name="Wang L."/>
            <person name="Wang Y."/>
            <person name="McGuire P.E."/>
            <person name="Liu S."/>
            <person name="Long H."/>
            <person name="Ramasamy R.K."/>
            <person name="Rodriguez J.C."/>
            <person name="Van S.L."/>
            <person name="Yuan L."/>
            <person name="Wang Z."/>
            <person name="Xia Z."/>
            <person name="Xiao L."/>
            <person name="Anderson O.D."/>
            <person name="Ouyang S."/>
            <person name="Liang Y."/>
            <person name="Zimin A.V."/>
            <person name="Pertea G."/>
            <person name="Qi P."/>
            <person name="Bennetzen J.L."/>
            <person name="Dai X."/>
            <person name="Dawson M.W."/>
            <person name="Muller H.G."/>
            <person name="Kugler K."/>
            <person name="Rivarola-Duarte L."/>
            <person name="Spannagl M."/>
            <person name="Mayer K.F.X."/>
            <person name="Lu F.H."/>
            <person name="Bevan M.W."/>
            <person name="Leroy P."/>
            <person name="Li P."/>
            <person name="You F.M."/>
            <person name="Sun Q."/>
            <person name="Liu Z."/>
            <person name="Lyons E."/>
            <person name="Wicker T."/>
            <person name="Salzberg S.L."/>
            <person name="Devos K.M."/>
            <person name="Dvorak J."/>
        </authorList>
    </citation>
    <scope>NUCLEOTIDE SEQUENCE [LARGE SCALE GENOMIC DNA]</scope>
    <source>
        <strain evidence="2">cv. AL8/78</strain>
    </source>
</reference>
<keyword evidence="1" id="KW-0472">Membrane</keyword>
<reference evidence="2" key="4">
    <citation type="submission" date="2019-03" db="UniProtKB">
        <authorList>
            <consortium name="EnsemblPlants"/>
        </authorList>
    </citation>
    <scope>IDENTIFICATION</scope>
</reference>
<sequence length="72" mass="8354">MTIILLPCTWQYMCLLIDISILVTKDIFLPLRLYNILSFSIDLLVLLCLLALLLEMMKPEMRTYMIISCGVL</sequence>
<dbReference type="Proteomes" id="UP000015105">
    <property type="component" value="Chromosome 7D"/>
</dbReference>
<name>A0A453QYI9_AEGTS</name>
<keyword evidence="1" id="KW-1133">Transmembrane helix</keyword>
<dbReference type="Gramene" id="AET7Gv20375900.11">
    <property type="protein sequence ID" value="AET7Gv20375900.11"/>
    <property type="gene ID" value="AET7Gv20375900"/>
</dbReference>
<keyword evidence="1" id="KW-0812">Transmembrane</keyword>
<dbReference type="EnsemblPlants" id="AET7Gv20375900.11">
    <property type="protein sequence ID" value="AET7Gv20375900.11"/>
    <property type="gene ID" value="AET7Gv20375900"/>
</dbReference>
<reference evidence="2" key="5">
    <citation type="journal article" date="2021" name="G3 (Bethesda)">
        <title>Aegilops tauschii genome assembly Aet v5.0 features greater sequence contiguity and improved annotation.</title>
        <authorList>
            <person name="Wang L."/>
            <person name="Zhu T."/>
            <person name="Rodriguez J.C."/>
            <person name="Deal K.R."/>
            <person name="Dubcovsky J."/>
            <person name="McGuire P.E."/>
            <person name="Lux T."/>
            <person name="Spannagl M."/>
            <person name="Mayer K.F.X."/>
            <person name="Baldrich P."/>
            <person name="Meyers B.C."/>
            <person name="Huo N."/>
            <person name="Gu Y.Q."/>
            <person name="Zhou H."/>
            <person name="Devos K.M."/>
            <person name="Bennetzen J.L."/>
            <person name="Unver T."/>
            <person name="Budak H."/>
            <person name="Gulick P.J."/>
            <person name="Galiba G."/>
            <person name="Kalapos B."/>
            <person name="Nelson D.R."/>
            <person name="Li P."/>
            <person name="You F.M."/>
            <person name="Luo M.C."/>
            <person name="Dvorak J."/>
        </authorList>
    </citation>
    <scope>NUCLEOTIDE SEQUENCE [LARGE SCALE GENOMIC DNA]</scope>
    <source>
        <strain evidence="2">cv. AL8/78</strain>
    </source>
</reference>
<evidence type="ECO:0000313" key="3">
    <source>
        <dbReference type="Proteomes" id="UP000015105"/>
    </source>
</evidence>